<accession>A0ABS7WSC9</accession>
<dbReference type="SUPFAM" id="SSF52954">
    <property type="entry name" value="Class II aaRS ABD-related"/>
    <property type="match status" value="1"/>
</dbReference>
<dbReference type="Gene3D" id="3.40.50.800">
    <property type="entry name" value="Anticodon-binding domain"/>
    <property type="match status" value="1"/>
</dbReference>
<gene>
    <name evidence="10" type="primary">proS</name>
    <name evidence="12" type="ORF">AVCANL283_03775</name>
</gene>
<dbReference type="InterPro" id="IPR007214">
    <property type="entry name" value="YbaK/aa-tRNA-synth-assoc-dom"/>
</dbReference>
<evidence type="ECO:0000256" key="2">
    <source>
        <dbReference type="ARBA" id="ARBA00011738"/>
    </source>
</evidence>
<dbReference type="InterPro" id="IPR044140">
    <property type="entry name" value="ProRS_anticodon_short"/>
</dbReference>
<organism evidence="12 13">
    <name type="scientific">Campylobacter canadensis</name>
    <dbReference type="NCBI Taxonomy" id="449520"/>
    <lineage>
        <taxon>Bacteria</taxon>
        <taxon>Pseudomonadati</taxon>
        <taxon>Campylobacterota</taxon>
        <taxon>Epsilonproteobacteria</taxon>
        <taxon>Campylobacterales</taxon>
        <taxon>Campylobacteraceae</taxon>
        <taxon>Campylobacter</taxon>
    </lineage>
</organism>
<comment type="function">
    <text evidence="10">Catalyzes the attachment of proline to tRNA(Pro) in a two-step reaction: proline is first activated by ATP to form Pro-AMP and then transferred to the acceptor end of tRNA(Pro). As ProRS can inadvertently accommodate and process non-cognate amino acids such as alanine and cysteine, to avoid such errors it has two additional distinct editing activities against alanine. One activity is designated as 'pretransfer' editing and involves the tRNA(Pro)-independent hydrolysis of activated Ala-AMP. The other activity is designated 'posttransfer' editing and involves deacylation of mischarged Ala-tRNA(Pro). The misacylated Cys-tRNA(Pro) is not edited by ProRS.</text>
</comment>
<dbReference type="HAMAP" id="MF_01569">
    <property type="entry name" value="Pro_tRNA_synth_type1"/>
    <property type="match status" value="1"/>
</dbReference>
<dbReference type="Pfam" id="PF04073">
    <property type="entry name" value="tRNA_edit"/>
    <property type="match status" value="1"/>
</dbReference>
<dbReference type="InterPro" id="IPR006195">
    <property type="entry name" value="aa-tRNA-synth_II"/>
</dbReference>
<comment type="similarity">
    <text evidence="10">Belongs to the class-II aminoacyl-tRNA synthetase family. ProS type 1 subfamily.</text>
</comment>
<dbReference type="Proteomes" id="UP000786183">
    <property type="component" value="Unassembled WGS sequence"/>
</dbReference>
<proteinExistence type="inferred from homology"/>
<dbReference type="InterPro" id="IPR045864">
    <property type="entry name" value="aa-tRNA-synth_II/BPL/LPL"/>
</dbReference>
<dbReference type="SUPFAM" id="SSF55681">
    <property type="entry name" value="Class II aaRS and biotin synthetases"/>
    <property type="match status" value="1"/>
</dbReference>
<comment type="caution">
    <text evidence="12">The sequence shown here is derived from an EMBL/GenBank/DDBJ whole genome shotgun (WGS) entry which is preliminary data.</text>
</comment>
<dbReference type="PANTHER" id="PTHR42753:SF2">
    <property type="entry name" value="PROLINE--TRNA LIGASE"/>
    <property type="match status" value="1"/>
</dbReference>
<dbReference type="InterPro" id="IPR004154">
    <property type="entry name" value="Anticodon-bd"/>
</dbReference>
<dbReference type="CDD" id="cd00861">
    <property type="entry name" value="ProRS_anticodon_short"/>
    <property type="match status" value="1"/>
</dbReference>
<dbReference type="PRINTS" id="PR01046">
    <property type="entry name" value="TRNASYNTHPRO"/>
</dbReference>
<keyword evidence="8 10" id="KW-0030">Aminoacyl-tRNA synthetase</keyword>
<name>A0ABS7WSC9_9BACT</name>
<keyword evidence="4 10" id="KW-0436">Ligase</keyword>
<evidence type="ECO:0000256" key="3">
    <source>
        <dbReference type="ARBA" id="ARBA00022490"/>
    </source>
</evidence>
<evidence type="ECO:0000313" key="12">
    <source>
        <dbReference type="EMBL" id="MBZ7987232.1"/>
    </source>
</evidence>
<protein>
    <recommendedName>
        <fullName evidence="10">Proline--tRNA ligase</fullName>
        <ecNumber evidence="10">6.1.1.15</ecNumber>
    </recommendedName>
    <alternativeName>
        <fullName evidence="10">Prolyl-tRNA synthetase</fullName>
        <shortName evidence="10">ProRS</shortName>
    </alternativeName>
</protein>
<dbReference type="InterPro" id="IPR036621">
    <property type="entry name" value="Anticodon-bd_dom_sf"/>
</dbReference>
<keyword evidence="6 10" id="KW-0067">ATP-binding</keyword>
<dbReference type="NCBIfam" id="TIGR00409">
    <property type="entry name" value="proS_fam_II"/>
    <property type="match status" value="1"/>
</dbReference>
<dbReference type="SUPFAM" id="SSF55826">
    <property type="entry name" value="YbaK/ProRS associated domain"/>
    <property type="match status" value="1"/>
</dbReference>
<dbReference type="CDD" id="cd04334">
    <property type="entry name" value="ProRS-INS"/>
    <property type="match status" value="1"/>
</dbReference>
<evidence type="ECO:0000259" key="11">
    <source>
        <dbReference type="PROSITE" id="PS50862"/>
    </source>
</evidence>
<evidence type="ECO:0000256" key="7">
    <source>
        <dbReference type="ARBA" id="ARBA00022917"/>
    </source>
</evidence>
<comment type="domain">
    <text evidence="10">Consists of three domains: the N-terminal catalytic domain, the editing domain and the C-terminal anticodon-binding domain.</text>
</comment>
<dbReference type="InterPro" id="IPR023717">
    <property type="entry name" value="Pro-tRNA-Synthase_IIa_type1"/>
</dbReference>
<keyword evidence="5 10" id="KW-0547">Nucleotide-binding</keyword>
<dbReference type="InterPro" id="IPR036754">
    <property type="entry name" value="YbaK/aa-tRNA-synt-asso_dom_sf"/>
</dbReference>
<keyword evidence="3 10" id="KW-0963">Cytoplasm</keyword>
<evidence type="ECO:0000256" key="6">
    <source>
        <dbReference type="ARBA" id="ARBA00022840"/>
    </source>
</evidence>
<comment type="subcellular location">
    <subcellularLocation>
        <location evidence="1 10">Cytoplasm</location>
    </subcellularLocation>
</comment>
<dbReference type="Pfam" id="PF00587">
    <property type="entry name" value="tRNA-synt_2b"/>
    <property type="match status" value="1"/>
</dbReference>
<evidence type="ECO:0000256" key="5">
    <source>
        <dbReference type="ARBA" id="ARBA00022741"/>
    </source>
</evidence>
<comment type="subunit">
    <text evidence="2 10">Homodimer.</text>
</comment>
<evidence type="ECO:0000256" key="9">
    <source>
        <dbReference type="ARBA" id="ARBA00047671"/>
    </source>
</evidence>
<dbReference type="Gene3D" id="3.30.930.10">
    <property type="entry name" value="Bira Bifunctional Protein, Domain 2"/>
    <property type="match status" value="2"/>
</dbReference>
<dbReference type="Pfam" id="PF03129">
    <property type="entry name" value="HGTP_anticodon"/>
    <property type="match status" value="1"/>
</dbReference>
<evidence type="ECO:0000313" key="13">
    <source>
        <dbReference type="Proteomes" id="UP000786183"/>
    </source>
</evidence>
<reference evidence="12 13" key="1">
    <citation type="submission" date="2020-07" db="EMBL/GenBank/DDBJ databases">
        <title>Transfer of Campylobacter canadensis to the novel genus Avispirillum gen. nov., that also includes two novel species recovered from migratory waterfowl: Avispirillum anseris sp. nov. and Avispirillum brantae sp. nov.</title>
        <authorList>
            <person name="Miller W.G."/>
            <person name="Chapman M.H."/>
            <person name="Yee E."/>
            <person name="Inglis G.D."/>
        </authorList>
    </citation>
    <scope>NUCLEOTIDE SEQUENCE [LARGE SCALE GENOMIC DNA]</scope>
    <source>
        <strain evidence="12 13">L283</strain>
    </source>
</reference>
<keyword evidence="13" id="KW-1185">Reference proteome</keyword>
<evidence type="ECO:0000256" key="4">
    <source>
        <dbReference type="ARBA" id="ARBA00022598"/>
    </source>
</evidence>
<dbReference type="InterPro" id="IPR004500">
    <property type="entry name" value="Pro-tRNA-synth_IIa_bac-type"/>
</dbReference>
<evidence type="ECO:0000256" key="1">
    <source>
        <dbReference type="ARBA" id="ARBA00004496"/>
    </source>
</evidence>
<comment type="catalytic activity">
    <reaction evidence="9 10">
        <text>tRNA(Pro) + L-proline + ATP = L-prolyl-tRNA(Pro) + AMP + diphosphate</text>
        <dbReference type="Rhea" id="RHEA:14305"/>
        <dbReference type="Rhea" id="RHEA-COMP:9700"/>
        <dbReference type="Rhea" id="RHEA-COMP:9702"/>
        <dbReference type="ChEBI" id="CHEBI:30616"/>
        <dbReference type="ChEBI" id="CHEBI:33019"/>
        <dbReference type="ChEBI" id="CHEBI:60039"/>
        <dbReference type="ChEBI" id="CHEBI:78442"/>
        <dbReference type="ChEBI" id="CHEBI:78532"/>
        <dbReference type="ChEBI" id="CHEBI:456215"/>
        <dbReference type="EC" id="6.1.1.15"/>
    </reaction>
</comment>
<dbReference type="InterPro" id="IPR002316">
    <property type="entry name" value="Pro-tRNA-ligase_IIa"/>
</dbReference>
<dbReference type="GO" id="GO:0004827">
    <property type="term" value="F:proline-tRNA ligase activity"/>
    <property type="evidence" value="ECO:0007669"/>
    <property type="project" value="UniProtKB-EC"/>
</dbReference>
<dbReference type="CDD" id="cd00779">
    <property type="entry name" value="ProRS_core_prok"/>
    <property type="match status" value="1"/>
</dbReference>
<dbReference type="InterPro" id="IPR033730">
    <property type="entry name" value="ProRS_core_prok"/>
</dbReference>
<evidence type="ECO:0000256" key="10">
    <source>
        <dbReference type="HAMAP-Rule" id="MF_01569"/>
    </source>
</evidence>
<dbReference type="PROSITE" id="PS50862">
    <property type="entry name" value="AA_TRNA_LIGASE_II"/>
    <property type="match status" value="1"/>
</dbReference>
<feature type="domain" description="Aminoacyl-transfer RNA synthetases class-II family profile" evidence="11">
    <location>
        <begin position="61"/>
        <end position="468"/>
    </location>
</feature>
<dbReference type="RefSeq" id="WP_224325274.1">
    <property type="nucleotide sequence ID" value="NZ_JACGBB010000006.1"/>
</dbReference>
<keyword evidence="7 10" id="KW-0648">Protein biosynthesis</keyword>
<dbReference type="PANTHER" id="PTHR42753">
    <property type="entry name" value="MITOCHONDRIAL RIBOSOME PROTEIN L39/PROLYL-TRNA LIGASE FAMILY MEMBER"/>
    <property type="match status" value="1"/>
</dbReference>
<dbReference type="InterPro" id="IPR002314">
    <property type="entry name" value="aa-tRNA-synt_IIb"/>
</dbReference>
<sequence>MKFTKFYAPTSKNAPKDAQLTSHILLSRAGYIEQLGSGLYNYLPLANTMIEKIKNIVIKRMQEIDANYLNLSFVCPLSYWDESGRSFVFGKELLRFKDRKDNDFILSPTAEEAIVALVRGKITSYKQLPINLFQIQSKFRDEARPRFGLLRGREFIMKDAYSFHSSYESLDEEFLKVQNAYCKILDDLKLNYAIVDADSGAIGGSGSKEFMVIAPSGEDDLAICKCGYCANVEAAKRQKINYENKIEANLSKFKTPNIKSIDDLANFFKCEKHNLIKAVVKKAIYKDKEELIVYFIRGNDELNEVKAKNAANAIEIVDANDEDLLNNSLCAGFIGPFNLDIKFFIDEELKNEDNLICGANEVDYHLVGVKITNFLDERFKDLSLVKQGDKCPNCSSELDFVKGIEVGHIFKLGDKYSKAMNATYLDENGKAQAFIMGCYGVGISRLLAVLAECKNDEFGLCWDKSLSPFDTYIILSDVKNEEQMNIANEIYAYLKKNNINVLFDDRNERFGVKINDYELIGVPSAIIIGKKIQENLIELKDRKSKESLQISLENKEECFKKIKEFIEK</sequence>
<dbReference type="NCBIfam" id="NF006625">
    <property type="entry name" value="PRK09194.1"/>
    <property type="match status" value="1"/>
</dbReference>
<dbReference type="InterPro" id="IPR050062">
    <property type="entry name" value="Pro-tRNA_synthetase"/>
</dbReference>
<dbReference type="EC" id="6.1.1.15" evidence="10"/>
<evidence type="ECO:0000256" key="8">
    <source>
        <dbReference type="ARBA" id="ARBA00023146"/>
    </source>
</evidence>
<dbReference type="EMBL" id="JACGBB010000006">
    <property type="protein sequence ID" value="MBZ7987232.1"/>
    <property type="molecule type" value="Genomic_DNA"/>
</dbReference>